<feature type="domain" description="Histidine kinase" evidence="13">
    <location>
        <begin position="229"/>
        <end position="445"/>
    </location>
</feature>
<keyword evidence="6" id="KW-0808">Transferase</keyword>
<feature type="transmembrane region" description="Helical" evidence="12">
    <location>
        <begin position="131"/>
        <end position="150"/>
    </location>
</feature>
<dbReference type="GO" id="GO:0005886">
    <property type="term" value="C:plasma membrane"/>
    <property type="evidence" value="ECO:0007669"/>
    <property type="project" value="UniProtKB-SubCell"/>
</dbReference>
<comment type="catalytic activity">
    <reaction evidence="1">
        <text>ATP + protein L-histidine = ADP + protein N-phospho-L-histidine.</text>
        <dbReference type="EC" id="2.7.13.3"/>
    </reaction>
</comment>
<feature type="transmembrane region" description="Helical" evidence="12">
    <location>
        <begin position="80"/>
        <end position="100"/>
    </location>
</feature>
<dbReference type="InterPro" id="IPR050398">
    <property type="entry name" value="HssS/ArlS-like"/>
</dbReference>
<evidence type="ECO:0000256" key="1">
    <source>
        <dbReference type="ARBA" id="ARBA00000085"/>
    </source>
</evidence>
<dbReference type="AlphaFoldDB" id="A0A951IZM4"/>
<name>A0A951IZM4_9BACT</name>
<dbReference type="PANTHER" id="PTHR45528">
    <property type="entry name" value="SENSOR HISTIDINE KINASE CPXA"/>
    <property type="match status" value="1"/>
</dbReference>
<dbReference type="GO" id="GO:0000160">
    <property type="term" value="P:phosphorelay signal transduction system"/>
    <property type="evidence" value="ECO:0007669"/>
    <property type="project" value="UniProtKB-KW"/>
</dbReference>
<keyword evidence="4" id="KW-1003">Cell membrane</keyword>
<protein>
    <recommendedName>
        <fullName evidence="3">histidine kinase</fullName>
        <ecNumber evidence="3">2.7.13.3</ecNumber>
    </recommendedName>
</protein>
<keyword evidence="10" id="KW-0902">Two-component regulatory system</keyword>
<evidence type="ECO:0000256" key="4">
    <source>
        <dbReference type="ARBA" id="ARBA00022475"/>
    </source>
</evidence>
<feature type="transmembrane region" description="Helical" evidence="12">
    <location>
        <begin position="57"/>
        <end position="74"/>
    </location>
</feature>
<keyword evidence="5" id="KW-0597">Phosphoprotein</keyword>
<evidence type="ECO:0000256" key="12">
    <source>
        <dbReference type="SAM" id="Phobius"/>
    </source>
</evidence>
<sequence>MKQTTVSASIEKDELLSKYQKKMWDATNYIYWSITSLLIGLFIVEFFIFSSLWKSTFLFKLILIFIGFVSHPLAKKNQKHFQILCLSYLILFTAYCFTIINIESGPVVTFYFLLLTLVVTGANYLTLWSPVYSFIEVFLITAFFFLIIGVDDFMELSDKMTLGGYAFFSFMYLSAFVPNARKKNYLLYLERDEKKQAVLNELVSQYNYTSLKLNELEQSQKIDKDREKLLRHDLKNKIHNIIGLAQIIDGDNLNDEEKSYMALLKDVSNDLLKYADSIYKQNEDKFDSPLTIILESVNPVSVVSKALIGVQNKAKEKNIILKAEKIHKDDFIMADFLILSNVLQNMLNYMIIWSENNSEIIISSGSNENNTYIEIFGPSADISAKSLNAMFKPLESFQFNSSFEAPKGLGLQIAKNMIDKMSGYFKYRTELNGGVVFIVEFKTLKK</sequence>
<evidence type="ECO:0000256" key="3">
    <source>
        <dbReference type="ARBA" id="ARBA00012438"/>
    </source>
</evidence>
<dbReference type="GO" id="GO:0004673">
    <property type="term" value="F:protein histidine kinase activity"/>
    <property type="evidence" value="ECO:0007669"/>
    <property type="project" value="UniProtKB-EC"/>
</dbReference>
<organism evidence="14 15">
    <name type="scientific">Arthrospiribacter ruber</name>
    <dbReference type="NCBI Taxonomy" id="2487934"/>
    <lineage>
        <taxon>Bacteria</taxon>
        <taxon>Pseudomonadati</taxon>
        <taxon>Bacteroidota</taxon>
        <taxon>Cytophagia</taxon>
        <taxon>Cytophagales</taxon>
        <taxon>Cyclobacteriaceae</taxon>
        <taxon>Arthrospiribacter</taxon>
    </lineage>
</organism>
<dbReference type="Pfam" id="PF02518">
    <property type="entry name" value="HATPase_c"/>
    <property type="match status" value="1"/>
</dbReference>
<dbReference type="EMBL" id="RPHB01000011">
    <property type="protein sequence ID" value="MBW3470105.1"/>
    <property type="molecule type" value="Genomic_DNA"/>
</dbReference>
<feature type="transmembrane region" description="Helical" evidence="12">
    <location>
        <begin position="162"/>
        <end position="180"/>
    </location>
</feature>
<keyword evidence="9" id="KW-0067">ATP-binding</keyword>
<dbReference type="PANTHER" id="PTHR45528:SF1">
    <property type="entry name" value="SENSOR HISTIDINE KINASE CPXA"/>
    <property type="match status" value="1"/>
</dbReference>
<feature type="transmembrane region" description="Helical" evidence="12">
    <location>
        <begin position="29"/>
        <end position="50"/>
    </location>
</feature>
<evidence type="ECO:0000256" key="8">
    <source>
        <dbReference type="ARBA" id="ARBA00022777"/>
    </source>
</evidence>
<keyword evidence="12" id="KW-1133">Transmembrane helix</keyword>
<dbReference type="EC" id="2.7.13.3" evidence="3"/>
<reference evidence="14 15" key="1">
    <citation type="journal article" date="2020" name="Syst. Appl. Microbiol.">
        <title>Arthrospiribacter ruber gen. nov., sp. nov., a novel bacterium isolated from Arthrospira cultures.</title>
        <authorList>
            <person name="Waleron M."/>
            <person name="Misztak A."/>
            <person name="Waleron M.M."/>
            <person name="Furmaniak M."/>
            <person name="Mrozik A."/>
            <person name="Waleron K."/>
        </authorList>
    </citation>
    <scope>NUCLEOTIDE SEQUENCE [LARGE SCALE GENOMIC DNA]</scope>
    <source>
        <strain evidence="14 15">DPMB0001</strain>
    </source>
</reference>
<comment type="subcellular location">
    <subcellularLocation>
        <location evidence="2">Cell membrane</location>
        <topology evidence="2">Multi-pass membrane protein</topology>
    </subcellularLocation>
</comment>
<evidence type="ECO:0000313" key="14">
    <source>
        <dbReference type="EMBL" id="MBW3470105.1"/>
    </source>
</evidence>
<evidence type="ECO:0000259" key="13">
    <source>
        <dbReference type="PROSITE" id="PS50109"/>
    </source>
</evidence>
<evidence type="ECO:0000313" key="15">
    <source>
        <dbReference type="Proteomes" id="UP000727490"/>
    </source>
</evidence>
<evidence type="ECO:0000256" key="6">
    <source>
        <dbReference type="ARBA" id="ARBA00022679"/>
    </source>
</evidence>
<keyword evidence="11 12" id="KW-0472">Membrane</keyword>
<dbReference type="Proteomes" id="UP000727490">
    <property type="component" value="Unassembled WGS sequence"/>
</dbReference>
<evidence type="ECO:0000256" key="10">
    <source>
        <dbReference type="ARBA" id="ARBA00023012"/>
    </source>
</evidence>
<comment type="caution">
    <text evidence="14">The sequence shown here is derived from an EMBL/GenBank/DDBJ whole genome shotgun (WGS) entry which is preliminary data.</text>
</comment>
<evidence type="ECO:0000256" key="11">
    <source>
        <dbReference type="ARBA" id="ARBA00023136"/>
    </source>
</evidence>
<keyword evidence="8" id="KW-0418">Kinase</keyword>
<evidence type="ECO:0000256" key="7">
    <source>
        <dbReference type="ARBA" id="ARBA00022741"/>
    </source>
</evidence>
<dbReference type="InterPro" id="IPR003594">
    <property type="entry name" value="HATPase_dom"/>
</dbReference>
<accession>A0A951IZM4</accession>
<evidence type="ECO:0000256" key="9">
    <source>
        <dbReference type="ARBA" id="ARBA00022840"/>
    </source>
</evidence>
<evidence type="ECO:0000256" key="2">
    <source>
        <dbReference type="ARBA" id="ARBA00004651"/>
    </source>
</evidence>
<keyword evidence="15" id="KW-1185">Reference proteome</keyword>
<dbReference type="PROSITE" id="PS50109">
    <property type="entry name" value="HIS_KIN"/>
    <property type="match status" value="1"/>
</dbReference>
<feature type="transmembrane region" description="Helical" evidence="12">
    <location>
        <begin position="107"/>
        <end position="125"/>
    </location>
</feature>
<keyword evidence="7" id="KW-0547">Nucleotide-binding</keyword>
<evidence type="ECO:0000256" key="5">
    <source>
        <dbReference type="ARBA" id="ARBA00022553"/>
    </source>
</evidence>
<gene>
    <name evidence="14" type="ORF">EGN73_20125</name>
</gene>
<proteinExistence type="predicted"/>
<keyword evidence="12" id="KW-0812">Transmembrane</keyword>
<dbReference type="RefSeq" id="WP_219293690.1">
    <property type="nucleotide sequence ID" value="NZ_RPHB01000011.1"/>
</dbReference>
<dbReference type="InterPro" id="IPR005467">
    <property type="entry name" value="His_kinase_dom"/>
</dbReference>
<dbReference type="GO" id="GO:0005524">
    <property type="term" value="F:ATP binding"/>
    <property type="evidence" value="ECO:0007669"/>
    <property type="project" value="UniProtKB-KW"/>
</dbReference>